<gene>
    <name evidence="3" type="ORF">AALO17_24030</name>
</gene>
<organism evidence="3 4">
    <name type="scientific">Faecalibaculum rodentium</name>
    <dbReference type="NCBI Taxonomy" id="1702221"/>
    <lineage>
        <taxon>Bacteria</taxon>
        <taxon>Bacillati</taxon>
        <taxon>Bacillota</taxon>
        <taxon>Erysipelotrichia</taxon>
        <taxon>Erysipelotrichales</taxon>
        <taxon>Erysipelotrichaceae</taxon>
        <taxon>Faecalibaculum</taxon>
    </lineage>
</organism>
<sequence>MQALQTLAPILFMAGLGWLSRTRHWITQEQKEGANQIVFGLLFPVMVFNLLASSTLAPSIGGIVLLVLVCYCLFYLTGRTLLQKWFAPYSGIAPFLLTTAEGGNFTLPLFLSVVGTQSPNAGDPMLLDLAGVAFCFLIIPLLVARQKDMNVHAGDMVKQMLKTPMVIAAFSGLLVNITGVYAWAQAAPWFGIYSQVMAMVTAPIIPMILYIIGYNLEFSTRILQPAAKLVAVRLLFFAGILGLLYLLFPAAMANPAFAAAAWLYFMGPVGFGVVVQISPLMSSENDRSYCSGVISLNMIVTLIVYIVLVMVMG</sequence>
<feature type="transmembrane region" description="Helical" evidence="2">
    <location>
        <begin position="234"/>
        <end position="253"/>
    </location>
</feature>
<reference evidence="3 4" key="1">
    <citation type="journal article" date="2016" name="Gut Pathog.">
        <title>Whole genome sequencing of "Faecalibaculum rodentium" ALO17, isolated from C57BL/6J laboratory mouse feces.</title>
        <authorList>
            <person name="Lim S."/>
            <person name="Chang D.H."/>
            <person name="Ahn S."/>
            <person name="Kim B.C."/>
        </authorList>
    </citation>
    <scope>NUCLEOTIDE SEQUENCE [LARGE SCALE GENOMIC DNA]</scope>
    <source>
        <strain evidence="3 4">Alo17</strain>
    </source>
</reference>
<proteinExistence type="predicted"/>
<name>A0A140DY10_9FIRM</name>
<feature type="transmembrane region" description="Helical" evidence="2">
    <location>
        <begin position="34"/>
        <end position="52"/>
    </location>
</feature>
<dbReference type="STRING" id="1702221.AALO17_24030"/>
<feature type="transmembrane region" description="Helical" evidence="2">
    <location>
        <begin position="58"/>
        <end position="77"/>
    </location>
</feature>
<dbReference type="EMBL" id="CP011391">
    <property type="protein sequence ID" value="AMK55537.1"/>
    <property type="molecule type" value="Genomic_DNA"/>
</dbReference>
<feature type="transmembrane region" description="Helical" evidence="2">
    <location>
        <begin position="89"/>
        <end position="113"/>
    </location>
</feature>
<evidence type="ECO:0000256" key="1">
    <source>
        <dbReference type="ARBA" id="ARBA00022448"/>
    </source>
</evidence>
<dbReference type="PANTHER" id="PTHR36838">
    <property type="entry name" value="AUXIN EFFLUX CARRIER FAMILY PROTEIN"/>
    <property type="match status" value="1"/>
</dbReference>
<dbReference type="GeneID" id="78478932"/>
<evidence type="ECO:0000256" key="2">
    <source>
        <dbReference type="SAM" id="Phobius"/>
    </source>
</evidence>
<dbReference type="RefSeq" id="WP_067559314.1">
    <property type="nucleotide sequence ID" value="NZ_CANASY010000016.1"/>
</dbReference>
<feature type="transmembrane region" description="Helical" evidence="2">
    <location>
        <begin position="6"/>
        <end position="22"/>
    </location>
</feature>
<dbReference type="AlphaFoldDB" id="A0A140DY10"/>
<keyword evidence="2" id="KW-0472">Membrane</keyword>
<dbReference type="PANTHER" id="PTHR36838:SF3">
    <property type="entry name" value="TRANSPORTER AUXIN EFFLUX CARRIER EC FAMILY"/>
    <property type="match status" value="1"/>
</dbReference>
<accession>A0A140DY10</accession>
<dbReference type="Proteomes" id="UP000069771">
    <property type="component" value="Chromosome"/>
</dbReference>
<protein>
    <submittedName>
        <fullName evidence="3">Uncharacterized protein</fullName>
    </submittedName>
</protein>
<feature type="transmembrane region" description="Helical" evidence="2">
    <location>
        <begin position="165"/>
        <end position="184"/>
    </location>
</feature>
<feature type="transmembrane region" description="Helical" evidence="2">
    <location>
        <begin position="125"/>
        <end position="144"/>
    </location>
</feature>
<evidence type="ECO:0000313" key="3">
    <source>
        <dbReference type="EMBL" id="AMK55537.1"/>
    </source>
</evidence>
<keyword evidence="4" id="KW-1185">Reference proteome</keyword>
<evidence type="ECO:0000313" key="4">
    <source>
        <dbReference type="Proteomes" id="UP000069771"/>
    </source>
</evidence>
<feature type="transmembrane region" description="Helical" evidence="2">
    <location>
        <begin position="259"/>
        <end position="277"/>
    </location>
</feature>
<keyword evidence="2" id="KW-0812">Transmembrane</keyword>
<keyword evidence="2" id="KW-1133">Transmembrane helix</keyword>
<feature type="transmembrane region" description="Helical" evidence="2">
    <location>
        <begin position="190"/>
        <end position="213"/>
    </location>
</feature>
<keyword evidence="1" id="KW-0813">Transport</keyword>
<dbReference type="OrthoDB" id="2217305at2"/>
<feature type="transmembrane region" description="Helical" evidence="2">
    <location>
        <begin position="289"/>
        <end position="312"/>
    </location>
</feature>
<dbReference type="KEGG" id="fro:AALO17_24030"/>